<proteinExistence type="predicted"/>
<accession>A0A2H1V231</accession>
<protein>
    <submittedName>
        <fullName evidence="2">SFRICE_028148</fullName>
    </submittedName>
</protein>
<evidence type="ECO:0000313" key="2">
    <source>
        <dbReference type="EMBL" id="SOQ34908.1"/>
    </source>
</evidence>
<reference evidence="2" key="1">
    <citation type="submission" date="2016-07" db="EMBL/GenBank/DDBJ databases">
        <authorList>
            <person name="Bretaudeau A."/>
        </authorList>
    </citation>
    <scope>NUCLEOTIDE SEQUENCE</scope>
    <source>
        <strain evidence="2">Rice</strain>
        <tissue evidence="2">Whole body</tissue>
    </source>
</reference>
<gene>
    <name evidence="2" type="ORF">SFRICE_028148</name>
</gene>
<dbReference type="EMBL" id="ODYU01000334">
    <property type="protein sequence ID" value="SOQ34908.1"/>
    <property type="molecule type" value="Genomic_DNA"/>
</dbReference>
<feature type="region of interest" description="Disordered" evidence="1">
    <location>
        <begin position="1"/>
        <end position="33"/>
    </location>
</feature>
<feature type="compositionally biased region" description="Pro residues" evidence="1">
    <location>
        <begin position="23"/>
        <end position="32"/>
    </location>
</feature>
<evidence type="ECO:0000256" key="1">
    <source>
        <dbReference type="SAM" id="MobiDB-lite"/>
    </source>
</evidence>
<sequence>MGRLDRSDTTASQKTDVTGGPIPNFPNNPYIPNPRKASNALVTVLVFQVSMSGGDCLPSGDPSTRLPAYSIKIPL</sequence>
<dbReference type="AlphaFoldDB" id="A0A2H1V231"/>
<name>A0A2H1V231_SPOFR</name>
<organism evidence="2">
    <name type="scientific">Spodoptera frugiperda</name>
    <name type="common">Fall armyworm</name>
    <dbReference type="NCBI Taxonomy" id="7108"/>
    <lineage>
        <taxon>Eukaryota</taxon>
        <taxon>Metazoa</taxon>
        <taxon>Ecdysozoa</taxon>
        <taxon>Arthropoda</taxon>
        <taxon>Hexapoda</taxon>
        <taxon>Insecta</taxon>
        <taxon>Pterygota</taxon>
        <taxon>Neoptera</taxon>
        <taxon>Endopterygota</taxon>
        <taxon>Lepidoptera</taxon>
        <taxon>Glossata</taxon>
        <taxon>Ditrysia</taxon>
        <taxon>Noctuoidea</taxon>
        <taxon>Noctuidae</taxon>
        <taxon>Amphipyrinae</taxon>
        <taxon>Spodoptera</taxon>
    </lineage>
</organism>